<accession>A0A504JHX1</accession>
<name>A0A504JHX1_9FLAO</name>
<proteinExistence type="predicted"/>
<feature type="coiled-coil region" evidence="1">
    <location>
        <begin position="277"/>
        <end position="304"/>
    </location>
</feature>
<gene>
    <name evidence="2" type="ORF">FHK87_12415</name>
</gene>
<dbReference type="RefSeq" id="WP_140593334.1">
    <property type="nucleotide sequence ID" value="NZ_VFWZ01000003.1"/>
</dbReference>
<comment type="caution">
    <text evidence="2">The sequence shown here is derived from an EMBL/GenBank/DDBJ whole genome shotgun (WGS) entry which is preliminary data.</text>
</comment>
<organism evidence="2 3">
    <name type="scientific">Aquimarina algicola</name>
    <dbReference type="NCBI Taxonomy" id="2589995"/>
    <lineage>
        <taxon>Bacteria</taxon>
        <taxon>Pseudomonadati</taxon>
        <taxon>Bacteroidota</taxon>
        <taxon>Flavobacteriia</taxon>
        <taxon>Flavobacteriales</taxon>
        <taxon>Flavobacteriaceae</taxon>
        <taxon>Aquimarina</taxon>
    </lineage>
</organism>
<evidence type="ECO:0000313" key="2">
    <source>
        <dbReference type="EMBL" id="TPN86070.1"/>
    </source>
</evidence>
<sequence length="443" mass="53213">MIIKSDKLENLIRSKKNDIKQGIDYFKNFLTNATFLNSIGVLEGNDFYNQIVEFINVDEMFNTDQFNCEIDSYKFERERLISNIYLHKEKNKLYDEILKLTPQEFIEKDTYQLNKLSANEIESIRLKYYHDNVFNLLVEYVNTIEKISYEYDLKNIDKKIKNRESILYDSKITLYSPLLFGHEEWEKIILNELLLSNSIEEMEQKKITFLENLIELETIIPYDFKNLPLIHINETNYWLTQWNDEQNLFIYPIYFWLGRKKYFLESLGSNKLKRLFNKELIMRYNDAKKIVKKLKDQLRRDKIEVREEKYLKPITQGLTYLLSKENSSFSKTELRQLAEKLITNLFYSSNTEPEDNIIDTSIKINNIVLVEFILFLRDQKQYLTDKKISIPRLISDNLNYKSKGYSYQNLNKIYKAVETKKEFKFNGLTSVKALSNEMKMRNY</sequence>
<dbReference type="Proteomes" id="UP000315540">
    <property type="component" value="Unassembled WGS sequence"/>
</dbReference>
<evidence type="ECO:0000313" key="3">
    <source>
        <dbReference type="Proteomes" id="UP000315540"/>
    </source>
</evidence>
<keyword evidence="3" id="KW-1185">Reference proteome</keyword>
<reference evidence="2 3" key="1">
    <citation type="submission" date="2019-06" db="EMBL/GenBank/DDBJ databases">
        <authorList>
            <person name="Meng X."/>
        </authorList>
    </citation>
    <scope>NUCLEOTIDE SEQUENCE [LARGE SCALE GENOMIC DNA]</scope>
    <source>
        <strain evidence="2 3">M625</strain>
    </source>
</reference>
<dbReference type="EMBL" id="VFWZ01000003">
    <property type="protein sequence ID" value="TPN86070.1"/>
    <property type="molecule type" value="Genomic_DNA"/>
</dbReference>
<keyword evidence="1" id="KW-0175">Coiled coil</keyword>
<evidence type="ECO:0000256" key="1">
    <source>
        <dbReference type="SAM" id="Coils"/>
    </source>
</evidence>
<dbReference type="AlphaFoldDB" id="A0A504JHX1"/>
<protein>
    <submittedName>
        <fullName evidence="2">Uncharacterized protein</fullName>
    </submittedName>
</protein>